<gene>
    <name evidence="1" type="ORF">SAMN05421686_107132</name>
</gene>
<dbReference type="STRING" id="484498.SAMN05421686_107132"/>
<dbReference type="RefSeq" id="WP_076516476.1">
    <property type="nucleotide sequence ID" value="NZ_FTOH01000007.1"/>
</dbReference>
<sequence length="350" mass="37986">MAATPLNEYLVYLPNRDGRKIYIDPSLVPVFTECVDPTNAAGKKIANDIQSKLSSEATGTKSGQAIGDAAEFYMDIGDVGDRCVRVFYRVLQAGSAGADKGPGVYVHNIHSISSNGRKVDVGLFHMRANGLKWSDEKVTSQELTAKVLRLGSVVDEGGLIELSDLSKEMLKASAQESDKTDFNLYHCPLTISNDGNDYATPEARHRVVSPSDLADVLVNTASLGEWSGRHYESYTVYCYNDASKLLESALALVKSKNVSLEKFKFSLVSPYSPFSFIKKLADDCGATANLESGDISNVSQLHQNFDPASLSQDAMSTCQNYSDLVAKDSINSFFDLWKGMGSKAQLPSLG</sequence>
<reference evidence="2" key="1">
    <citation type="submission" date="2017-01" db="EMBL/GenBank/DDBJ databases">
        <authorList>
            <person name="Varghese N."/>
            <person name="Submissions S."/>
        </authorList>
    </citation>
    <scope>NUCLEOTIDE SEQUENCE [LARGE SCALE GENOMIC DNA]</scope>
    <source>
        <strain evidence="2">DSM 24913</strain>
    </source>
</reference>
<keyword evidence="2" id="KW-1185">Reference proteome</keyword>
<protein>
    <submittedName>
        <fullName evidence="1">Uncharacterized protein</fullName>
    </submittedName>
</protein>
<proteinExistence type="predicted"/>
<evidence type="ECO:0000313" key="2">
    <source>
        <dbReference type="Proteomes" id="UP000185639"/>
    </source>
</evidence>
<dbReference type="OrthoDB" id="6190694at2"/>
<accession>A0A1N7NMH2</accession>
<organism evidence="1 2">
    <name type="scientific">Thalassolituus maritimus</name>
    <dbReference type="NCBI Taxonomy" id="484498"/>
    <lineage>
        <taxon>Bacteria</taxon>
        <taxon>Pseudomonadati</taxon>
        <taxon>Pseudomonadota</taxon>
        <taxon>Gammaproteobacteria</taxon>
        <taxon>Oceanospirillales</taxon>
        <taxon>Oceanospirillaceae</taxon>
        <taxon>Thalassolituus</taxon>
    </lineage>
</organism>
<dbReference type="EMBL" id="FTOH01000007">
    <property type="protein sequence ID" value="SIS99574.1"/>
    <property type="molecule type" value="Genomic_DNA"/>
</dbReference>
<name>A0A1N7NMH2_9GAMM</name>
<evidence type="ECO:0000313" key="1">
    <source>
        <dbReference type="EMBL" id="SIS99574.1"/>
    </source>
</evidence>
<dbReference type="Proteomes" id="UP000185639">
    <property type="component" value="Unassembled WGS sequence"/>
</dbReference>
<dbReference type="AlphaFoldDB" id="A0A1N7NMH2"/>